<comment type="caution">
    <text evidence="2">The sequence shown here is derived from an EMBL/GenBank/DDBJ whole genome shotgun (WGS) entry which is preliminary data.</text>
</comment>
<keyword evidence="1" id="KW-1133">Transmembrane helix</keyword>
<keyword evidence="3" id="KW-1185">Reference proteome</keyword>
<dbReference type="EMBL" id="JARBJD010000082">
    <property type="protein sequence ID" value="KAK2954126.1"/>
    <property type="molecule type" value="Genomic_DNA"/>
</dbReference>
<name>A0ABQ9XNX4_9EUKA</name>
<organism evidence="2 3">
    <name type="scientific">Blattamonas nauphoetae</name>
    <dbReference type="NCBI Taxonomy" id="2049346"/>
    <lineage>
        <taxon>Eukaryota</taxon>
        <taxon>Metamonada</taxon>
        <taxon>Preaxostyla</taxon>
        <taxon>Oxymonadida</taxon>
        <taxon>Blattamonas</taxon>
    </lineage>
</organism>
<keyword evidence="1" id="KW-0812">Transmembrane</keyword>
<keyword evidence="1" id="KW-0472">Membrane</keyword>
<protein>
    <submittedName>
        <fullName evidence="2">Uncharacterized protein</fullName>
    </submittedName>
</protein>
<accession>A0ABQ9XNX4</accession>
<evidence type="ECO:0000256" key="1">
    <source>
        <dbReference type="SAM" id="Phobius"/>
    </source>
</evidence>
<evidence type="ECO:0000313" key="2">
    <source>
        <dbReference type="EMBL" id="KAK2954126.1"/>
    </source>
</evidence>
<proteinExistence type="predicted"/>
<sequence length="162" mass="17370">MSPTCKSSSVRPQCEYETGILLLTSFSTITTLTVFIAVAECIAVQCGGSLDLKSVSMSGNDVSEVKFASARKYIRCGSEGAANFVSASGDGADAPPHWISGSESTIRKDDKTQASPLFVAELKNNESTSTLTKNGTTKFAWKWRLIFENGTHSTETINIRSS</sequence>
<evidence type="ECO:0000313" key="3">
    <source>
        <dbReference type="Proteomes" id="UP001281761"/>
    </source>
</evidence>
<gene>
    <name evidence="2" type="ORF">BLNAU_10943</name>
</gene>
<dbReference type="Proteomes" id="UP001281761">
    <property type="component" value="Unassembled WGS sequence"/>
</dbReference>
<reference evidence="2 3" key="1">
    <citation type="journal article" date="2022" name="bioRxiv">
        <title>Genomics of Preaxostyla Flagellates Illuminates Evolutionary Transitions and the Path Towards Mitochondrial Loss.</title>
        <authorList>
            <person name="Novak L.V.F."/>
            <person name="Treitli S.C."/>
            <person name="Pyrih J."/>
            <person name="Halakuc P."/>
            <person name="Pipaliya S.V."/>
            <person name="Vacek V."/>
            <person name="Brzon O."/>
            <person name="Soukal P."/>
            <person name="Eme L."/>
            <person name="Dacks J.B."/>
            <person name="Karnkowska A."/>
            <person name="Elias M."/>
            <person name="Hampl V."/>
        </authorList>
    </citation>
    <scope>NUCLEOTIDE SEQUENCE [LARGE SCALE GENOMIC DNA]</scope>
    <source>
        <strain evidence="2">NAU3</strain>
        <tissue evidence="2">Gut</tissue>
    </source>
</reference>
<feature type="transmembrane region" description="Helical" evidence="1">
    <location>
        <begin position="20"/>
        <end position="39"/>
    </location>
</feature>